<keyword evidence="2" id="KW-1185">Reference proteome</keyword>
<comment type="caution">
    <text evidence="1">The sequence shown here is derived from an EMBL/GenBank/DDBJ whole genome shotgun (WGS) entry which is preliminary data.</text>
</comment>
<dbReference type="Proteomes" id="UP001221142">
    <property type="component" value="Unassembled WGS sequence"/>
</dbReference>
<dbReference type="AlphaFoldDB" id="A0AAD7FWX0"/>
<evidence type="ECO:0008006" key="3">
    <source>
        <dbReference type="Google" id="ProtNLM"/>
    </source>
</evidence>
<evidence type="ECO:0000313" key="2">
    <source>
        <dbReference type="Proteomes" id="UP001221142"/>
    </source>
</evidence>
<name>A0AAD7FWX0_9AGAR</name>
<protein>
    <recommendedName>
        <fullName evidence="3">F-box domain-containing protein</fullName>
    </recommendedName>
</protein>
<evidence type="ECO:0000313" key="1">
    <source>
        <dbReference type="EMBL" id="KAJ7641734.1"/>
    </source>
</evidence>
<dbReference type="EMBL" id="JARKIF010000004">
    <property type="protein sequence ID" value="KAJ7641734.1"/>
    <property type="molecule type" value="Genomic_DNA"/>
</dbReference>
<reference evidence="1" key="1">
    <citation type="submission" date="2023-03" db="EMBL/GenBank/DDBJ databases">
        <title>Massive genome expansion in bonnet fungi (Mycena s.s.) driven by repeated elements and novel gene families across ecological guilds.</title>
        <authorList>
            <consortium name="Lawrence Berkeley National Laboratory"/>
            <person name="Harder C.B."/>
            <person name="Miyauchi S."/>
            <person name="Viragh M."/>
            <person name="Kuo A."/>
            <person name="Thoen E."/>
            <person name="Andreopoulos B."/>
            <person name="Lu D."/>
            <person name="Skrede I."/>
            <person name="Drula E."/>
            <person name="Henrissat B."/>
            <person name="Morin E."/>
            <person name="Kohler A."/>
            <person name="Barry K."/>
            <person name="LaButti K."/>
            <person name="Morin E."/>
            <person name="Salamov A."/>
            <person name="Lipzen A."/>
            <person name="Mereny Z."/>
            <person name="Hegedus B."/>
            <person name="Baldrian P."/>
            <person name="Stursova M."/>
            <person name="Weitz H."/>
            <person name="Taylor A."/>
            <person name="Grigoriev I.V."/>
            <person name="Nagy L.G."/>
            <person name="Martin F."/>
            <person name="Kauserud H."/>
        </authorList>
    </citation>
    <scope>NUCLEOTIDE SEQUENCE</scope>
    <source>
        <strain evidence="1">9284</strain>
    </source>
</reference>
<sequence>MELSSEDCLHDPIGHLPPEISSEIFIHCLDDYPDLQAQSCPTLLLTICRAWTAVALATPSLWRRMRVVDDYAGRSPFRERTMHAWFQRAGTSPLSLCLEGSWNRENTEIVREYAARIEELETKFSISSPLPVLIREGELPALKTLKLWGGFPSNDAMEVLRILPHLVECTFDALRFKAPFDGVLPLVHSNMQHFHVGGVGDILQGITMPNLATLSLSTPAVPLAELVSFLRRSTPPLRDMLLGCHEPGAPVATMRAQLVNDCFYLLPMLQTLEVIVDRINALSILTVLANSPRLVPRLSSFTVRLYGLSASTEVVEIYEQLLVVVLARRDTLRKICVFHAEAGSTDSSTVQTAIGALRVSDDLDVRVEDGESVDTDGSDEYESG</sequence>
<organism evidence="1 2">
    <name type="scientific">Roridomyces roridus</name>
    <dbReference type="NCBI Taxonomy" id="1738132"/>
    <lineage>
        <taxon>Eukaryota</taxon>
        <taxon>Fungi</taxon>
        <taxon>Dikarya</taxon>
        <taxon>Basidiomycota</taxon>
        <taxon>Agaricomycotina</taxon>
        <taxon>Agaricomycetes</taxon>
        <taxon>Agaricomycetidae</taxon>
        <taxon>Agaricales</taxon>
        <taxon>Marasmiineae</taxon>
        <taxon>Mycenaceae</taxon>
        <taxon>Roridomyces</taxon>
    </lineage>
</organism>
<gene>
    <name evidence="1" type="ORF">FB45DRAFT_1054168</name>
</gene>
<accession>A0AAD7FWX0</accession>
<proteinExistence type="predicted"/>